<dbReference type="Proteomes" id="UP000827092">
    <property type="component" value="Unassembled WGS sequence"/>
</dbReference>
<dbReference type="Pfam" id="PF14559">
    <property type="entry name" value="TPR_19"/>
    <property type="match status" value="1"/>
</dbReference>
<evidence type="ECO:0000256" key="2">
    <source>
        <dbReference type="SAM" id="MobiDB-lite"/>
    </source>
</evidence>
<sequence>MTRSKKKQKNRGNKNAADAIVPDSPPSKQENLDILVDEAEAAIDSFNYDTAEAKLKEYLNHNPNNTKALEMLASVYIEESDWMQAENLLKRCIDLSPEIGHSKYFSLAQFNEGEESLRFYQKGIQVIEKEIGNWENIIPAKDEDERKRLIRSLSDAYCSISEIYMTDCCDSENAEGNCFSAIEAAISSDPSNTDAYQSLANFHLVKGQTKEAKEATEKSLSFWLPLHEALRDGELDETASKDLENVLPSYDSRIQTSKLLIELEMLDEATNILDGLYEEDDEVVEVLYLLGWTNYNQGDDYKLNAHYYLKKAKEMGVKTGLAEVECMSHIDELLEELQASHPLDADDTEEMEDLEWDIESDSE</sequence>
<feature type="compositionally biased region" description="Acidic residues" evidence="2">
    <location>
        <begin position="345"/>
        <end position="363"/>
    </location>
</feature>
<dbReference type="SUPFAM" id="SSF48452">
    <property type="entry name" value="TPR-like"/>
    <property type="match status" value="2"/>
</dbReference>
<keyword evidence="1" id="KW-0802">TPR repeat</keyword>
<keyword evidence="4" id="KW-1185">Reference proteome</keyword>
<dbReference type="PROSITE" id="PS50005">
    <property type="entry name" value="TPR"/>
    <property type="match status" value="1"/>
</dbReference>
<dbReference type="InterPro" id="IPR019734">
    <property type="entry name" value="TPR_rpt"/>
</dbReference>
<dbReference type="AlphaFoldDB" id="A0AAV6UST6"/>
<gene>
    <name evidence="3" type="ORF">JTE90_016945</name>
</gene>
<dbReference type="EMBL" id="JAFNEN010000273">
    <property type="protein sequence ID" value="KAG8187401.1"/>
    <property type="molecule type" value="Genomic_DNA"/>
</dbReference>
<evidence type="ECO:0000256" key="1">
    <source>
        <dbReference type="PROSITE-ProRule" id="PRU00339"/>
    </source>
</evidence>
<organism evidence="3 4">
    <name type="scientific">Oedothorax gibbosus</name>
    <dbReference type="NCBI Taxonomy" id="931172"/>
    <lineage>
        <taxon>Eukaryota</taxon>
        <taxon>Metazoa</taxon>
        <taxon>Ecdysozoa</taxon>
        <taxon>Arthropoda</taxon>
        <taxon>Chelicerata</taxon>
        <taxon>Arachnida</taxon>
        <taxon>Araneae</taxon>
        <taxon>Araneomorphae</taxon>
        <taxon>Entelegynae</taxon>
        <taxon>Araneoidea</taxon>
        <taxon>Linyphiidae</taxon>
        <taxon>Erigoninae</taxon>
        <taxon>Oedothorax</taxon>
    </lineage>
</organism>
<name>A0AAV6UST6_9ARAC</name>
<dbReference type="PANTHER" id="PTHR28654">
    <property type="entry name" value="AXIN INTERACTOR, DORSALIZATION-ASSOCIATED PROTEIN"/>
    <property type="match status" value="1"/>
</dbReference>
<dbReference type="Gene3D" id="1.25.40.10">
    <property type="entry name" value="Tetratricopeptide repeat domain"/>
    <property type="match status" value="2"/>
</dbReference>
<dbReference type="GO" id="GO:0035091">
    <property type="term" value="F:phosphatidylinositol binding"/>
    <property type="evidence" value="ECO:0007669"/>
    <property type="project" value="TreeGrafter"/>
</dbReference>
<protein>
    <recommendedName>
        <fullName evidence="5">Assembly chaperone of rpl4</fullName>
    </recommendedName>
</protein>
<feature type="region of interest" description="Disordered" evidence="2">
    <location>
        <begin position="1"/>
        <end position="29"/>
    </location>
</feature>
<reference evidence="3 4" key="1">
    <citation type="journal article" date="2022" name="Nat. Ecol. Evol.">
        <title>A masculinizing supergene underlies an exaggerated male reproductive morph in a spider.</title>
        <authorList>
            <person name="Hendrickx F."/>
            <person name="De Corte Z."/>
            <person name="Sonet G."/>
            <person name="Van Belleghem S.M."/>
            <person name="Kostlbacher S."/>
            <person name="Vangestel C."/>
        </authorList>
    </citation>
    <scope>NUCLEOTIDE SEQUENCE [LARGE SCALE GENOMIC DNA]</scope>
    <source>
        <strain evidence="3">W744_W776</strain>
    </source>
</reference>
<evidence type="ECO:0000313" key="3">
    <source>
        <dbReference type="EMBL" id="KAG8187401.1"/>
    </source>
</evidence>
<dbReference type="PANTHER" id="PTHR28654:SF1">
    <property type="entry name" value="AXIN INTERACTOR, DORSALIZATION-ASSOCIATED PROTEIN"/>
    <property type="match status" value="1"/>
</dbReference>
<dbReference type="InterPro" id="IPR011990">
    <property type="entry name" value="TPR-like_helical_dom_sf"/>
</dbReference>
<accession>A0AAV6UST6</accession>
<proteinExistence type="predicted"/>
<feature type="region of interest" description="Disordered" evidence="2">
    <location>
        <begin position="341"/>
        <end position="363"/>
    </location>
</feature>
<dbReference type="GO" id="GO:0016020">
    <property type="term" value="C:membrane"/>
    <property type="evidence" value="ECO:0007669"/>
    <property type="project" value="TreeGrafter"/>
</dbReference>
<feature type="repeat" description="TPR" evidence="1">
    <location>
        <begin position="66"/>
        <end position="99"/>
    </location>
</feature>
<feature type="compositionally biased region" description="Basic residues" evidence="2">
    <location>
        <begin position="1"/>
        <end position="12"/>
    </location>
</feature>
<evidence type="ECO:0000313" key="4">
    <source>
        <dbReference type="Proteomes" id="UP000827092"/>
    </source>
</evidence>
<dbReference type="GO" id="GO:0048264">
    <property type="term" value="P:determination of ventral identity"/>
    <property type="evidence" value="ECO:0007669"/>
    <property type="project" value="TreeGrafter"/>
</dbReference>
<comment type="caution">
    <text evidence="3">The sequence shown here is derived from an EMBL/GenBank/DDBJ whole genome shotgun (WGS) entry which is preliminary data.</text>
</comment>
<dbReference type="CDD" id="cd24142">
    <property type="entry name" value="ACL4-like"/>
    <property type="match status" value="1"/>
</dbReference>
<evidence type="ECO:0008006" key="5">
    <source>
        <dbReference type="Google" id="ProtNLM"/>
    </source>
</evidence>